<evidence type="ECO:0000256" key="6">
    <source>
        <dbReference type="ARBA" id="ARBA00022840"/>
    </source>
</evidence>
<dbReference type="InParanoid" id="F8A846"/>
<dbReference type="InterPro" id="IPR005836">
    <property type="entry name" value="ADP_Glu_pyroP_CS"/>
</dbReference>
<dbReference type="GO" id="GO:0005524">
    <property type="term" value="F:ATP binding"/>
    <property type="evidence" value="ECO:0007669"/>
    <property type="project" value="UniProtKB-KW"/>
</dbReference>
<dbReference type="FunCoup" id="F8A846">
    <property type="interactions" value="133"/>
</dbReference>
<dbReference type="PANTHER" id="PTHR43523:SF2">
    <property type="entry name" value="GLUCOSE-1-PHOSPHATE ADENYLYLTRANSFERASE"/>
    <property type="match status" value="1"/>
</dbReference>
<dbReference type="eggNOG" id="COG0448">
    <property type="taxonomic scope" value="Bacteria"/>
</dbReference>
<feature type="domain" description="Nucleotidyl transferase" evidence="9">
    <location>
        <begin position="11"/>
        <end position="263"/>
    </location>
</feature>
<dbReference type="STRING" id="667014.Thein_1173"/>
<evidence type="ECO:0000313" key="12">
    <source>
        <dbReference type="Proteomes" id="UP000006793"/>
    </source>
</evidence>
<dbReference type="InterPro" id="IPR029044">
    <property type="entry name" value="Nucleotide-diphossugar_trans"/>
</dbReference>
<keyword evidence="2" id="KW-0321">Glycogen metabolism</keyword>
<dbReference type="InterPro" id="IPR011831">
    <property type="entry name" value="ADP-Glc_PPase"/>
</dbReference>
<proteinExistence type="inferred from homology"/>
<dbReference type="Pfam" id="PF24894">
    <property type="entry name" value="Hexapep_GlmU"/>
    <property type="match status" value="1"/>
</dbReference>
<evidence type="ECO:0000259" key="9">
    <source>
        <dbReference type="Pfam" id="PF00483"/>
    </source>
</evidence>
<dbReference type="Gene3D" id="3.90.550.10">
    <property type="entry name" value="Spore Coat Polysaccharide Biosynthesis Protein SpsA, Chain A"/>
    <property type="match status" value="1"/>
</dbReference>
<evidence type="ECO:0000256" key="2">
    <source>
        <dbReference type="ARBA" id="ARBA00022600"/>
    </source>
</evidence>
<dbReference type="InterPro" id="IPR056818">
    <property type="entry name" value="GlmU/GlgC-like_hexapep"/>
</dbReference>
<dbReference type="InterPro" id="IPR005835">
    <property type="entry name" value="NTP_transferase_dom"/>
</dbReference>
<dbReference type="OrthoDB" id="9801810at2"/>
<keyword evidence="7" id="KW-0320">Glycogen biosynthesis</keyword>
<dbReference type="PaxDb" id="667014-Thein_1173"/>
<protein>
    <submittedName>
        <fullName evidence="11">Nucleotidyl transferase</fullName>
    </submittedName>
</protein>
<dbReference type="KEGG" id="tid:Thein_1173"/>
<name>F8A846_THEID</name>
<dbReference type="GO" id="GO:0008878">
    <property type="term" value="F:glucose-1-phosphate adenylyltransferase activity"/>
    <property type="evidence" value="ECO:0007669"/>
    <property type="project" value="InterPro"/>
</dbReference>
<keyword evidence="3 11" id="KW-0808">Transferase</keyword>
<gene>
    <name evidence="11" type="ordered locus">Thein_1173</name>
</gene>
<dbReference type="AlphaFoldDB" id="F8A846"/>
<keyword evidence="6" id="KW-0067">ATP-binding</keyword>
<dbReference type="InterPro" id="IPR011004">
    <property type="entry name" value="Trimer_LpxA-like_sf"/>
</dbReference>
<dbReference type="GO" id="GO:0005978">
    <property type="term" value="P:glycogen biosynthetic process"/>
    <property type="evidence" value="ECO:0007669"/>
    <property type="project" value="UniProtKB-KW"/>
</dbReference>
<reference evidence="12" key="1">
    <citation type="submission" date="2011-04" db="EMBL/GenBank/DDBJ databases">
        <title>The complete genome of Thermodesulfatator indicus DSM 15286.</title>
        <authorList>
            <person name="Lucas S."/>
            <person name="Copeland A."/>
            <person name="Lapidus A."/>
            <person name="Bruce D."/>
            <person name="Goodwin L."/>
            <person name="Pitluck S."/>
            <person name="Peters L."/>
            <person name="Kyrpides N."/>
            <person name="Mavromatis K."/>
            <person name="Pagani I."/>
            <person name="Ivanova N."/>
            <person name="Saunders L."/>
            <person name="Detter J.C."/>
            <person name="Tapia R."/>
            <person name="Han C."/>
            <person name="Land M."/>
            <person name="Hauser L."/>
            <person name="Markowitz V."/>
            <person name="Cheng J.-F."/>
            <person name="Hugenholtz P."/>
            <person name="Woyke T."/>
            <person name="Wu D."/>
            <person name="Spring S."/>
            <person name="Schroeder M."/>
            <person name="Brambilla E."/>
            <person name="Klenk H.-P."/>
            <person name="Eisen J.A."/>
        </authorList>
    </citation>
    <scope>NUCLEOTIDE SEQUENCE [LARGE SCALE GENOMIC DNA]</scope>
    <source>
        <strain evidence="12">DSM 15286 / JCM 11887 / CIR29812</strain>
    </source>
</reference>
<evidence type="ECO:0000256" key="8">
    <source>
        <dbReference type="ARBA" id="ARBA00023277"/>
    </source>
</evidence>
<dbReference type="PANTHER" id="PTHR43523">
    <property type="entry name" value="GLUCOSE-1-PHOSPHATE ADENYLYLTRANSFERASE-RELATED"/>
    <property type="match status" value="1"/>
</dbReference>
<comment type="similarity">
    <text evidence="1">Belongs to the bacterial/plant glucose-1-phosphate adenylyltransferase family.</text>
</comment>
<dbReference type="SUPFAM" id="SSF51161">
    <property type="entry name" value="Trimeric LpxA-like enzymes"/>
    <property type="match status" value="1"/>
</dbReference>
<dbReference type="SUPFAM" id="SSF53448">
    <property type="entry name" value="Nucleotide-diphospho-sugar transferases"/>
    <property type="match status" value="1"/>
</dbReference>
<evidence type="ECO:0000256" key="4">
    <source>
        <dbReference type="ARBA" id="ARBA00022695"/>
    </source>
</evidence>
<dbReference type="Gene3D" id="2.160.10.10">
    <property type="entry name" value="Hexapeptide repeat proteins"/>
    <property type="match status" value="1"/>
</dbReference>
<evidence type="ECO:0000256" key="3">
    <source>
        <dbReference type="ARBA" id="ARBA00022679"/>
    </source>
</evidence>
<evidence type="ECO:0000256" key="7">
    <source>
        <dbReference type="ARBA" id="ARBA00023056"/>
    </source>
</evidence>
<dbReference type="CDD" id="cd02508">
    <property type="entry name" value="ADP_Glucose_PP"/>
    <property type="match status" value="1"/>
</dbReference>
<dbReference type="Proteomes" id="UP000006793">
    <property type="component" value="Chromosome"/>
</dbReference>
<dbReference type="PATRIC" id="fig|667014.3.peg.1209"/>
<feature type="domain" description="Glucose-1-phosphate adenylyltransferase/Bifunctional protein GlmU-like C-terminal hexapeptide" evidence="10">
    <location>
        <begin position="296"/>
        <end position="370"/>
    </location>
</feature>
<dbReference type="RefSeq" id="WP_013907783.1">
    <property type="nucleotide sequence ID" value="NC_015681.1"/>
</dbReference>
<evidence type="ECO:0000313" key="11">
    <source>
        <dbReference type="EMBL" id="AEH45041.1"/>
    </source>
</evidence>
<reference evidence="11 12" key="2">
    <citation type="journal article" date="2012" name="Stand. Genomic Sci.">
        <title>Complete genome sequence of the thermophilic sulfate-reducing ocean bacterium Thermodesulfatator indicus type strain (CIR29812(T)).</title>
        <authorList>
            <person name="Anderson I."/>
            <person name="Saunders E."/>
            <person name="Lapidus A."/>
            <person name="Nolan M."/>
            <person name="Lucas S."/>
            <person name="Tice H."/>
            <person name="Del Rio T.G."/>
            <person name="Cheng J.F."/>
            <person name="Han C."/>
            <person name="Tapia R."/>
            <person name="Goodwin L.A."/>
            <person name="Pitluck S."/>
            <person name="Liolios K."/>
            <person name="Mavromatis K."/>
            <person name="Pagani I."/>
            <person name="Ivanova N."/>
            <person name="Mikhailova N."/>
            <person name="Pati A."/>
            <person name="Chen A."/>
            <person name="Palaniappan K."/>
            <person name="Land M."/>
            <person name="Hauser L."/>
            <person name="Jeffries C.D."/>
            <person name="Chang Y.J."/>
            <person name="Brambilla E.M."/>
            <person name="Rohde M."/>
            <person name="Spring S."/>
            <person name="Goker M."/>
            <person name="Detter J.C."/>
            <person name="Woyke T."/>
            <person name="Bristow J."/>
            <person name="Eisen J.A."/>
            <person name="Markowitz V."/>
            <person name="Hugenholtz P."/>
            <person name="Kyrpides N.C."/>
            <person name="Klenk H.P."/>
        </authorList>
    </citation>
    <scope>NUCLEOTIDE SEQUENCE [LARGE SCALE GENOMIC DNA]</scope>
    <source>
        <strain evidence="12">DSM 15286 / JCM 11887 / CIR29812</strain>
    </source>
</reference>
<accession>F8A846</accession>
<dbReference type="Pfam" id="PF00483">
    <property type="entry name" value="NTP_transferase"/>
    <property type="match status" value="1"/>
</dbReference>
<evidence type="ECO:0000256" key="1">
    <source>
        <dbReference type="ARBA" id="ARBA00010443"/>
    </source>
</evidence>
<dbReference type="CDD" id="cd04651">
    <property type="entry name" value="LbH_G1P_AT_C"/>
    <property type="match status" value="1"/>
</dbReference>
<keyword evidence="12" id="KW-1185">Reference proteome</keyword>
<evidence type="ECO:0000256" key="5">
    <source>
        <dbReference type="ARBA" id="ARBA00022741"/>
    </source>
</evidence>
<keyword evidence="5" id="KW-0547">Nucleotide-binding</keyword>
<organism evidence="11 12">
    <name type="scientific">Thermodesulfatator indicus (strain DSM 15286 / JCM 11887 / CIR29812)</name>
    <dbReference type="NCBI Taxonomy" id="667014"/>
    <lineage>
        <taxon>Bacteria</taxon>
        <taxon>Pseudomonadati</taxon>
        <taxon>Thermodesulfobacteriota</taxon>
        <taxon>Thermodesulfobacteria</taxon>
        <taxon>Thermodesulfobacteriales</taxon>
        <taxon>Thermodesulfatatoraceae</taxon>
        <taxon>Thermodesulfatator</taxon>
    </lineage>
</organism>
<dbReference type="HOGENOM" id="CLU_029499_14_1_0"/>
<keyword evidence="8" id="KW-0119">Carbohydrate metabolism</keyword>
<dbReference type="PROSITE" id="PS00809">
    <property type="entry name" value="ADP_GLC_PYROPHOSPH_2"/>
    <property type="match status" value="1"/>
</dbReference>
<keyword evidence="4" id="KW-0548">Nucleotidyltransferase</keyword>
<evidence type="ECO:0000259" key="10">
    <source>
        <dbReference type="Pfam" id="PF24894"/>
    </source>
</evidence>
<dbReference type="EMBL" id="CP002683">
    <property type="protein sequence ID" value="AEH45041.1"/>
    <property type="molecule type" value="Genomic_DNA"/>
</dbReference>
<sequence>MPTKQNVSVLAMILAGGRVDELSVLTFYRPKASLPFGGVYRVIDFPMTNLMRSGILLVGVLSQYRPYSLMEHLDHGIPWDMTGRRRGVYILPPFRGREASDWYKGTADAVYQNLEFIKRWSPEVVLILSGDHIYRMDYRPLLDFHRQNKADVTVAFTPVKEEEASRFGQGVIEEVSPLGGPLKDYQEKVSPPVSRYASLTIYAFRPEVLKEVLLANAKEDSHEFGRDILPKMLGTYRMYGYIFRGYWGYTRTVKEFWQTNMDLLGPNPKIDLKRWQICTNLAHRDIRDHKPSILGESASICDSLFYNGSFINGEVTRSILFSGVVIEEGAQVSDSILFYGTIIKRGARLKRVICDAEVTIGEGTLIGSEEDVTVIGSRTHVPEGLEIGSGVTIYPGLGRERFSEKSYSSGVTIA</sequence>